<proteinExistence type="predicted"/>
<keyword evidence="2" id="KW-1185">Reference proteome</keyword>
<evidence type="ECO:0000313" key="2">
    <source>
        <dbReference type="Proteomes" id="UP001157911"/>
    </source>
</evidence>
<comment type="caution">
    <text evidence="1">The sequence shown here is derived from an EMBL/GenBank/DDBJ whole genome shotgun (WGS) entry which is preliminary data.</text>
</comment>
<reference evidence="1 2" key="1">
    <citation type="submission" date="2017-05" db="EMBL/GenBank/DDBJ databases">
        <authorList>
            <person name="Varghese N."/>
            <person name="Submissions S."/>
        </authorList>
    </citation>
    <scope>NUCLEOTIDE SEQUENCE [LARGE SCALE GENOMIC DNA]</scope>
    <source>
        <strain evidence="1 2">DSM 15522</strain>
    </source>
</reference>
<protein>
    <submittedName>
        <fullName evidence="1">Uncharacterized protein</fullName>
    </submittedName>
</protein>
<accession>A0ABY1NGE2</accession>
<organism evidence="1 2">
    <name type="scientific">Desulfurobacterium pacificum</name>
    <dbReference type="NCBI Taxonomy" id="240166"/>
    <lineage>
        <taxon>Bacteria</taxon>
        <taxon>Pseudomonadati</taxon>
        <taxon>Aquificota</taxon>
        <taxon>Aquificia</taxon>
        <taxon>Desulfurobacteriales</taxon>
        <taxon>Desulfurobacteriaceae</taxon>
        <taxon>Desulfurobacterium</taxon>
    </lineage>
</organism>
<name>A0ABY1NGE2_9BACT</name>
<dbReference type="Proteomes" id="UP001157911">
    <property type="component" value="Unassembled WGS sequence"/>
</dbReference>
<dbReference type="EMBL" id="FXUB01000001">
    <property type="protein sequence ID" value="SMP08916.1"/>
    <property type="molecule type" value="Genomic_DNA"/>
</dbReference>
<gene>
    <name evidence="1" type="ORF">SAMN06265339_0666</name>
</gene>
<sequence>MEFLITGNLNGNVERLQGLVEISNPYITFVLGTSHLENPIKLNRSWFYVRSKDDNVEVLAKSDGIDILSRVFMTKEGVSFSGISGVYNPTTIKFTRSEWIKTHRKLDKRKQNCIFLDDVEAVKNFFQKSRLPNLDMFFIADSPEKPVFKELIELLKPRYLFFPSNTYTKEKIGETTFIGLEPVSSPKGKYILRL</sequence>
<dbReference type="RefSeq" id="WP_283400157.1">
    <property type="nucleotide sequence ID" value="NZ_FXUB01000001.1"/>
</dbReference>
<evidence type="ECO:0000313" key="1">
    <source>
        <dbReference type="EMBL" id="SMP08916.1"/>
    </source>
</evidence>